<dbReference type="PRINTS" id="PR01233">
    <property type="entry name" value="JOSEPHIN"/>
</dbReference>
<comment type="subunit">
    <text evidence="14">Interacts with beta-actin/ACTB.</text>
</comment>
<evidence type="ECO:0000256" key="12">
    <source>
        <dbReference type="ARBA" id="ARBA00023136"/>
    </source>
</evidence>
<evidence type="ECO:0000313" key="19">
    <source>
        <dbReference type="EMBL" id="MBN3278982.1"/>
    </source>
</evidence>
<feature type="active site" evidence="17">
    <location>
        <position position="44"/>
    </location>
</feature>
<dbReference type="Pfam" id="PF02099">
    <property type="entry name" value="Josephin"/>
    <property type="match status" value="1"/>
</dbReference>
<keyword evidence="20" id="KW-1185">Reference proteome</keyword>
<comment type="subcellular location">
    <subcellularLocation>
        <location evidence="2">Cell membrane</location>
    </subcellularLocation>
    <subcellularLocation>
        <location evidence="3">Cytoplasm</location>
    </subcellularLocation>
</comment>
<dbReference type="GeneID" id="121306171"/>
<evidence type="ECO:0000259" key="18">
    <source>
        <dbReference type="PROSITE" id="PS50957"/>
    </source>
</evidence>
<keyword evidence="11" id="KW-0832">Ubl conjugation</keyword>
<keyword evidence="10 17" id="KW-0378">Hydrolase</keyword>
<protein>
    <recommendedName>
        <fullName evidence="15">Josephin-1</fullName>
        <ecNumber evidence="4">3.4.19.12</ecNumber>
    </recommendedName>
    <alternativeName>
        <fullName evidence="16">Josephin domain-containing protein 1</fullName>
    </alternativeName>
</protein>
<feature type="active site" evidence="17">
    <location>
        <position position="162"/>
    </location>
</feature>
<evidence type="ECO:0000256" key="14">
    <source>
        <dbReference type="ARBA" id="ARBA00038710"/>
    </source>
</evidence>
<keyword evidence="12" id="KW-0472">Membrane</keyword>
<evidence type="ECO:0000256" key="6">
    <source>
        <dbReference type="ARBA" id="ARBA00022490"/>
    </source>
</evidence>
<name>A0ABS2XX84_POLSP</name>
<evidence type="ECO:0000256" key="4">
    <source>
        <dbReference type="ARBA" id="ARBA00012759"/>
    </source>
</evidence>
<keyword evidence="5" id="KW-1003">Cell membrane</keyword>
<comment type="caution">
    <text evidence="19">The sequence shown here is derived from an EMBL/GenBank/DDBJ whole genome shotgun (WGS) entry which is preliminary data.</text>
</comment>
<keyword evidence="6" id="KW-0963">Cytoplasm</keyword>
<keyword evidence="8" id="KW-0645">Protease</keyword>
<proteinExistence type="predicted"/>
<feature type="non-terminal residue" evidence="19">
    <location>
        <position position="1"/>
    </location>
</feature>
<sequence>MGSVPGVGEGLGCVPWRVRKLKAGVDAPLSQHAIYHEKQRRELCALHALNNVFQDATAFSRETLQDIFQRLSPSTMVTPHKKSMLGNGNYDVNVIMAALQTRGYEAVWWDKRRDVSCIALPNVTGFILNVPSNLRWGPLRLPLKRQHWICVREVGGVFYNLDSKLSGPGRIGDEEDLRKFLRHQLRGKNCELLLVVPEEVEVQQTWRTDAC</sequence>
<reference evidence="19" key="1">
    <citation type="journal article" date="2021" name="Cell">
        <title>Tracing the genetic footprints of vertebrate landing in non-teleost ray-finned fishes.</title>
        <authorList>
            <person name="Bi X."/>
            <person name="Wang K."/>
            <person name="Yang L."/>
            <person name="Pan H."/>
            <person name="Jiang H."/>
            <person name="Wei Q."/>
            <person name="Fang M."/>
            <person name="Yu H."/>
            <person name="Zhu C."/>
            <person name="Cai Y."/>
            <person name="He Y."/>
            <person name="Gan X."/>
            <person name="Zeng H."/>
            <person name="Yu D."/>
            <person name="Zhu Y."/>
            <person name="Jiang H."/>
            <person name="Qiu Q."/>
            <person name="Yang H."/>
            <person name="Zhang Y.E."/>
            <person name="Wang W."/>
            <person name="Zhu M."/>
            <person name="He S."/>
            <person name="Zhang G."/>
        </authorList>
    </citation>
    <scope>NUCLEOTIDE SEQUENCE</scope>
    <source>
        <strain evidence="19">Pddl_001</strain>
    </source>
</reference>
<comment type="catalytic activity">
    <reaction evidence="1">
        <text>Thiol-dependent hydrolysis of ester, thioester, amide, peptide and isopeptide bonds formed by the C-terminal Gly of ubiquitin (a 76-residue protein attached to proteins as an intracellular targeting signal).</text>
        <dbReference type="EC" id="3.4.19.12"/>
    </reaction>
</comment>
<dbReference type="PANTHER" id="PTHR13291:SF1">
    <property type="entry name" value="JOSEPHIN-1"/>
    <property type="match status" value="1"/>
</dbReference>
<dbReference type="Proteomes" id="UP001166093">
    <property type="component" value="Unassembled WGS sequence"/>
</dbReference>
<evidence type="ECO:0000256" key="1">
    <source>
        <dbReference type="ARBA" id="ARBA00000707"/>
    </source>
</evidence>
<dbReference type="SMART" id="SM01246">
    <property type="entry name" value="Josephin"/>
    <property type="match status" value="1"/>
</dbReference>
<evidence type="ECO:0000256" key="9">
    <source>
        <dbReference type="ARBA" id="ARBA00022786"/>
    </source>
</evidence>
<keyword evidence="9" id="KW-0833">Ubl conjugation pathway</keyword>
<evidence type="ECO:0000256" key="17">
    <source>
        <dbReference type="PROSITE-ProRule" id="PRU00331"/>
    </source>
</evidence>
<dbReference type="Gene3D" id="3.90.70.40">
    <property type="match status" value="1"/>
</dbReference>
<evidence type="ECO:0000256" key="16">
    <source>
        <dbReference type="ARBA" id="ARBA00042189"/>
    </source>
</evidence>
<dbReference type="RefSeq" id="XP_041093853.1">
    <property type="nucleotide sequence ID" value="XM_041237919.1"/>
</dbReference>
<evidence type="ECO:0000256" key="13">
    <source>
        <dbReference type="ARBA" id="ARBA00037708"/>
    </source>
</evidence>
<feature type="domain" description="Josephin" evidence="18">
    <location>
        <begin position="31"/>
        <end position="210"/>
    </location>
</feature>
<dbReference type="InterPro" id="IPR006155">
    <property type="entry name" value="Josephin"/>
</dbReference>
<dbReference type="PANTHER" id="PTHR13291">
    <property type="entry name" value="JOSEPHIN 1, 2"/>
    <property type="match status" value="1"/>
</dbReference>
<keyword evidence="7" id="KW-0597">Phosphoprotein</keyword>
<evidence type="ECO:0000256" key="2">
    <source>
        <dbReference type="ARBA" id="ARBA00004236"/>
    </source>
</evidence>
<feature type="active site" evidence="17">
    <location>
        <position position="147"/>
    </location>
</feature>
<accession>A0ABS2XX84</accession>
<comment type="function">
    <text evidence="13">Deubiquitinates monoubiquitinated probes (in vitro). When ubiquitinated, cleaves 'Lys-63'-linked and 'Lys-48'-linked poly-ubiquitin chains (in vitro), hence may act as a deubiquitinating enzyme. May increase macropinocytosis and suppress clathrin- and caveolae-mediated endocytosis. May enhance membrane dynamics and cell motility independently of its catalytic activity.</text>
</comment>
<organism evidence="19 20">
    <name type="scientific">Polyodon spathula</name>
    <name type="common">North American paddlefish</name>
    <name type="synonym">Squalus spathula</name>
    <dbReference type="NCBI Taxonomy" id="7913"/>
    <lineage>
        <taxon>Eukaryota</taxon>
        <taxon>Metazoa</taxon>
        <taxon>Chordata</taxon>
        <taxon>Craniata</taxon>
        <taxon>Vertebrata</taxon>
        <taxon>Euteleostomi</taxon>
        <taxon>Actinopterygii</taxon>
        <taxon>Chondrostei</taxon>
        <taxon>Acipenseriformes</taxon>
        <taxon>Polyodontidae</taxon>
        <taxon>Polyodon</taxon>
    </lineage>
</organism>
<evidence type="ECO:0000256" key="15">
    <source>
        <dbReference type="ARBA" id="ARBA00040589"/>
    </source>
</evidence>
<evidence type="ECO:0000256" key="8">
    <source>
        <dbReference type="ARBA" id="ARBA00022670"/>
    </source>
</evidence>
<evidence type="ECO:0000256" key="3">
    <source>
        <dbReference type="ARBA" id="ARBA00004496"/>
    </source>
</evidence>
<feature type="non-terminal residue" evidence="19">
    <location>
        <position position="211"/>
    </location>
</feature>
<evidence type="ECO:0000256" key="11">
    <source>
        <dbReference type="ARBA" id="ARBA00022843"/>
    </source>
</evidence>
<dbReference type="InterPro" id="IPR040053">
    <property type="entry name" value="JOSD1/2"/>
</dbReference>
<dbReference type="EMBL" id="JAAWVQ010084356">
    <property type="protein sequence ID" value="MBN3278982.1"/>
    <property type="molecule type" value="Genomic_DNA"/>
</dbReference>
<evidence type="ECO:0000256" key="7">
    <source>
        <dbReference type="ARBA" id="ARBA00022553"/>
    </source>
</evidence>
<dbReference type="EC" id="3.4.19.12" evidence="4"/>
<dbReference type="PROSITE" id="PS50957">
    <property type="entry name" value="JOSEPHIN"/>
    <property type="match status" value="1"/>
</dbReference>
<evidence type="ECO:0000256" key="5">
    <source>
        <dbReference type="ARBA" id="ARBA00022475"/>
    </source>
</evidence>
<evidence type="ECO:0000313" key="20">
    <source>
        <dbReference type="Proteomes" id="UP001166093"/>
    </source>
</evidence>
<evidence type="ECO:0000256" key="10">
    <source>
        <dbReference type="ARBA" id="ARBA00022801"/>
    </source>
</evidence>
<gene>
    <name evidence="19" type="primary">Josd1</name>
    <name evidence="19" type="ORF">GTO93_0001702</name>
</gene>